<dbReference type="RefSeq" id="WP_187068030.1">
    <property type="nucleotide sequence ID" value="NZ_JACRVF010000004.1"/>
</dbReference>
<dbReference type="EMBL" id="JACRVF010000004">
    <property type="protein sequence ID" value="MBC5994007.1"/>
    <property type="molecule type" value="Genomic_DNA"/>
</dbReference>
<gene>
    <name evidence="2" type="ORF">H8S84_14255</name>
</gene>
<evidence type="ECO:0008006" key="4">
    <source>
        <dbReference type="Google" id="ProtNLM"/>
    </source>
</evidence>
<accession>A0A923NAT1</accession>
<dbReference type="Proteomes" id="UP000603640">
    <property type="component" value="Unassembled WGS sequence"/>
</dbReference>
<keyword evidence="1" id="KW-0732">Signal</keyword>
<evidence type="ECO:0000256" key="1">
    <source>
        <dbReference type="SAM" id="SignalP"/>
    </source>
</evidence>
<proteinExistence type="predicted"/>
<evidence type="ECO:0000313" key="3">
    <source>
        <dbReference type="Proteomes" id="UP000603640"/>
    </source>
</evidence>
<evidence type="ECO:0000313" key="2">
    <source>
        <dbReference type="EMBL" id="MBC5994007.1"/>
    </source>
</evidence>
<comment type="caution">
    <text evidence="2">The sequence shown here is derived from an EMBL/GenBank/DDBJ whole genome shotgun (WGS) entry which is preliminary data.</text>
</comment>
<keyword evidence="3" id="KW-1185">Reference proteome</keyword>
<dbReference type="AlphaFoldDB" id="A0A923NAT1"/>
<feature type="signal peptide" evidence="1">
    <location>
        <begin position="1"/>
        <end position="19"/>
    </location>
</feature>
<dbReference type="PROSITE" id="PS51257">
    <property type="entry name" value="PROKAR_LIPOPROTEIN"/>
    <property type="match status" value="1"/>
</dbReference>
<reference evidence="2" key="1">
    <citation type="submission" date="2020-08" db="EMBL/GenBank/DDBJ databases">
        <title>Pontibacter sp. SD6 16S ribosomal RNA gene Genome sequencing and assembly.</title>
        <authorList>
            <person name="Kang M."/>
        </authorList>
    </citation>
    <scope>NUCLEOTIDE SEQUENCE</scope>
    <source>
        <strain evidence="2">SD6</strain>
    </source>
</reference>
<organism evidence="2 3">
    <name type="scientific">Pontibacter cellulosilyticus</name>
    <dbReference type="NCBI Taxonomy" id="1720253"/>
    <lineage>
        <taxon>Bacteria</taxon>
        <taxon>Pseudomonadati</taxon>
        <taxon>Bacteroidota</taxon>
        <taxon>Cytophagia</taxon>
        <taxon>Cytophagales</taxon>
        <taxon>Hymenobacteraceae</taxon>
        <taxon>Pontibacter</taxon>
    </lineage>
</organism>
<feature type="chain" id="PRO_5036790869" description="PLAT domain-containing protein" evidence="1">
    <location>
        <begin position="20"/>
        <end position="115"/>
    </location>
</feature>
<sequence length="115" mass="12274">MKKIPFLAALIALSATLSSCDKCDSENPRARILNNGTGEASVQIKTSGGNTENLNNVPAGASSDYRGYGAGMVTFTVTVDKAELVESVQMSECYEYDITVDANNNITTTARDRND</sequence>
<protein>
    <recommendedName>
        <fullName evidence="4">PLAT domain-containing protein</fullName>
    </recommendedName>
</protein>
<name>A0A923NAT1_9BACT</name>